<organism evidence="7 8">
    <name type="scientific">Dyadobacter soli</name>
    <dbReference type="NCBI Taxonomy" id="659014"/>
    <lineage>
        <taxon>Bacteria</taxon>
        <taxon>Pseudomonadati</taxon>
        <taxon>Bacteroidota</taxon>
        <taxon>Cytophagia</taxon>
        <taxon>Cytophagales</taxon>
        <taxon>Spirosomataceae</taxon>
        <taxon>Dyadobacter</taxon>
    </lineage>
</organism>
<proteinExistence type="predicted"/>
<evidence type="ECO:0000256" key="1">
    <source>
        <dbReference type="ARBA" id="ARBA00022617"/>
    </source>
</evidence>
<dbReference type="GO" id="GO:0009055">
    <property type="term" value="F:electron transfer activity"/>
    <property type="evidence" value="ECO:0007669"/>
    <property type="project" value="InterPro"/>
</dbReference>
<dbReference type="OrthoDB" id="9808161at2"/>
<evidence type="ECO:0000256" key="2">
    <source>
        <dbReference type="ARBA" id="ARBA00022723"/>
    </source>
</evidence>
<dbReference type="EMBL" id="FNAN01000030">
    <property type="protein sequence ID" value="SDH19854.1"/>
    <property type="molecule type" value="Genomic_DNA"/>
</dbReference>
<dbReference type="SUPFAM" id="SSF63825">
    <property type="entry name" value="YWTD domain"/>
    <property type="match status" value="1"/>
</dbReference>
<protein>
    <submittedName>
        <fullName evidence="7">Cytochrome C oxidase, cbb3-type, subunit III</fullName>
    </submittedName>
</protein>
<dbReference type="SUPFAM" id="SSF46626">
    <property type="entry name" value="Cytochrome c"/>
    <property type="match status" value="1"/>
</dbReference>
<dbReference type="PANTHER" id="PTHR33546:SF1">
    <property type="entry name" value="LARGE, MULTIFUNCTIONAL SECRETED PROTEIN"/>
    <property type="match status" value="1"/>
</dbReference>
<name>A0A1G8AFV8_9BACT</name>
<evidence type="ECO:0000313" key="8">
    <source>
        <dbReference type="Proteomes" id="UP000198748"/>
    </source>
</evidence>
<evidence type="ECO:0000256" key="5">
    <source>
        <dbReference type="SAM" id="MobiDB-lite"/>
    </source>
</evidence>
<feature type="region of interest" description="Disordered" evidence="5">
    <location>
        <begin position="30"/>
        <end position="51"/>
    </location>
</feature>
<keyword evidence="2 4" id="KW-0479">Metal-binding</keyword>
<dbReference type="GO" id="GO:0046872">
    <property type="term" value="F:metal ion binding"/>
    <property type="evidence" value="ECO:0007669"/>
    <property type="project" value="UniProtKB-KW"/>
</dbReference>
<gene>
    <name evidence="7" type="ORF">SAMN04487996_13079</name>
</gene>
<dbReference type="InterPro" id="IPR036909">
    <property type="entry name" value="Cyt_c-like_dom_sf"/>
</dbReference>
<dbReference type="PANTHER" id="PTHR33546">
    <property type="entry name" value="LARGE, MULTIFUNCTIONAL SECRETED PROTEIN-RELATED"/>
    <property type="match status" value="1"/>
</dbReference>
<evidence type="ECO:0000259" key="6">
    <source>
        <dbReference type="PROSITE" id="PS51007"/>
    </source>
</evidence>
<sequence>MKKYRYPLFILAVSSLLVYCKTNKQTTQQTASSAATTVAKEEKPVQTPAKSPFIPASETIGKMVIEEGFEVKLVAAEPLVSAPVAMQFDDKSRMWVVEMVGYMPDTIGTGEDIPNGNIVILDDKNKDGVYDDRKVVIDSLILPRAICLIENGILVAEPTNLWFYELKNDQVVKKTLVDPKYTEGGNVEHQPNGLLRAMDNWIYNAKSDKRYRHVGGKWVIEHTHFRGQWGICQDNYGRLYYNNNSQNLLGDYFPAGLGAWNKNQRGVAGYNEKSVANNKVYPLHPTPGVNRGYMKNVLDDSLRLNEFTAAAGPVIYRGDLFGKNYDFNAFVPEPSANLIKRNFLNEKGYVVKGDIAYKGKEFLASTDERFRPVSLYNAPDGSMFVLDMYRGIIQHKTYLTPYLKDQIGKRSLTQPLSAGRIYKIVPKGSKPKPVVIPDGAQELVKLLGHPNGWVRDRAQQKLIDGKYNQTVPALREAVKQTADPLLAIHALWTLEGLNSLKPEEALSWIRQSAWTFRAQGLYASAAVITPTSYQQFATAFDGIVDSGDTLAAPYIALLAKSIEKFDQNASRGLLNKLAIKYPNNRFVSDAIVSNLQDQEEVFQGAISASVSDQNAVINKQLARVITAVRNAQGNRNPEMLKKEFPKGEALFTSVCQTCHGPDGGGVKSLAPPLNQSEWVTGNKDKLISIVLFGLTGPVKVNGHVYQTPEVSGDMPGIGYDKDMPNEDIAQLLSFIRRSWRNNADKVSTEEVTKVRTKLTGREKAFTEAELNGI</sequence>
<dbReference type="Gene3D" id="1.10.760.10">
    <property type="entry name" value="Cytochrome c-like domain"/>
    <property type="match status" value="1"/>
</dbReference>
<dbReference type="Proteomes" id="UP000198748">
    <property type="component" value="Unassembled WGS sequence"/>
</dbReference>
<keyword evidence="8" id="KW-1185">Reference proteome</keyword>
<evidence type="ECO:0000313" key="7">
    <source>
        <dbReference type="EMBL" id="SDH19854.1"/>
    </source>
</evidence>
<reference evidence="8" key="1">
    <citation type="submission" date="2016-10" db="EMBL/GenBank/DDBJ databases">
        <authorList>
            <person name="Varghese N."/>
            <person name="Submissions S."/>
        </authorList>
    </citation>
    <scope>NUCLEOTIDE SEQUENCE [LARGE SCALE GENOMIC DNA]</scope>
    <source>
        <strain evidence="8">DSM 25329</strain>
    </source>
</reference>
<dbReference type="Pfam" id="PF23500">
    <property type="entry name" value="DUF7133"/>
    <property type="match status" value="1"/>
</dbReference>
<dbReference type="AlphaFoldDB" id="A0A1G8AFV8"/>
<dbReference type="GO" id="GO:0020037">
    <property type="term" value="F:heme binding"/>
    <property type="evidence" value="ECO:0007669"/>
    <property type="project" value="InterPro"/>
</dbReference>
<feature type="domain" description="Cytochrome c" evidence="6">
    <location>
        <begin position="642"/>
        <end position="739"/>
    </location>
</feature>
<dbReference type="InterPro" id="IPR009056">
    <property type="entry name" value="Cyt_c-like_dom"/>
</dbReference>
<keyword evidence="1 4" id="KW-0349">Heme</keyword>
<accession>A0A1G8AFV8</accession>
<dbReference type="STRING" id="659014.SAMN04487996_13079"/>
<dbReference type="RefSeq" id="WP_090157528.1">
    <property type="nucleotide sequence ID" value="NZ_FNAN01000030.1"/>
</dbReference>
<evidence type="ECO:0000256" key="4">
    <source>
        <dbReference type="PROSITE-ProRule" id="PRU00433"/>
    </source>
</evidence>
<dbReference type="InterPro" id="IPR055557">
    <property type="entry name" value="DUF7133"/>
</dbReference>
<dbReference type="Pfam" id="PF00034">
    <property type="entry name" value="Cytochrom_C"/>
    <property type="match status" value="1"/>
</dbReference>
<dbReference type="PROSITE" id="PS51007">
    <property type="entry name" value="CYTC"/>
    <property type="match status" value="1"/>
</dbReference>
<evidence type="ECO:0000256" key="3">
    <source>
        <dbReference type="ARBA" id="ARBA00023004"/>
    </source>
</evidence>
<keyword evidence="3 4" id="KW-0408">Iron</keyword>